<comment type="caution">
    <text evidence="2">The sequence shown here is derived from an EMBL/GenBank/DDBJ whole genome shotgun (WGS) entry which is preliminary data.</text>
</comment>
<name>A0AAU9NM05_9ASTR</name>
<keyword evidence="3" id="KW-1185">Reference proteome</keyword>
<organism evidence="2 3">
    <name type="scientific">Lactuca virosa</name>
    <dbReference type="NCBI Taxonomy" id="75947"/>
    <lineage>
        <taxon>Eukaryota</taxon>
        <taxon>Viridiplantae</taxon>
        <taxon>Streptophyta</taxon>
        <taxon>Embryophyta</taxon>
        <taxon>Tracheophyta</taxon>
        <taxon>Spermatophyta</taxon>
        <taxon>Magnoliopsida</taxon>
        <taxon>eudicotyledons</taxon>
        <taxon>Gunneridae</taxon>
        <taxon>Pentapetalae</taxon>
        <taxon>asterids</taxon>
        <taxon>campanulids</taxon>
        <taxon>Asterales</taxon>
        <taxon>Asteraceae</taxon>
        <taxon>Cichorioideae</taxon>
        <taxon>Cichorieae</taxon>
        <taxon>Lactucinae</taxon>
        <taxon>Lactuca</taxon>
    </lineage>
</organism>
<evidence type="ECO:0000313" key="2">
    <source>
        <dbReference type="EMBL" id="CAH1438899.1"/>
    </source>
</evidence>
<dbReference type="Proteomes" id="UP001157418">
    <property type="component" value="Unassembled WGS sequence"/>
</dbReference>
<dbReference type="AlphaFoldDB" id="A0AAU9NM05"/>
<protein>
    <recommendedName>
        <fullName evidence="4">DUF4283 domain-containing protein</fullName>
    </recommendedName>
</protein>
<feature type="compositionally biased region" description="Polar residues" evidence="1">
    <location>
        <begin position="331"/>
        <end position="342"/>
    </location>
</feature>
<dbReference type="EMBL" id="CAKMRJ010004445">
    <property type="protein sequence ID" value="CAH1438899.1"/>
    <property type="molecule type" value="Genomic_DNA"/>
</dbReference>
<sequence length="363" mass="40863">MNADPPIPPDNGPHVQPKAWELRGNRSFADVVAVQVNTSPSPLFPVIELKPIERIRNWDECVLTGEVHNAQYITEISTIMHIDGNASGKVYYTGGLRILIKFNNKKEVESFYVNNSNWNRWFKWLKRGFEDDKEADRITWVRIHGVSVRFRSEANFAHIAGVFGKVLETFRVNWNVFDISSGHVCILTKARKLINGEVDIKYKNNTYKIGVVEYDRDWNSFDNNALNKQFEHYNEVYGGNDNLDSMNSMDKVSSDCDEDAISATWEDLGKNQEEPVDGEIVEEMLADKSIPSPVPTTGGGGGEDTLMAENDSSPNIHIPGNSETVGVDMTRYNQPNKSNEVSTYRPIHTIPLPGGEFGPLPQN</sequence>
<proteinExistence type="predicted"/>
<feature type="region of interest" description="Disordered" evidence="1">
    <location>
        <begin position="289"/>
        <end position="363"/>
    </location>
</feature>
<evidence type="ECO:0000256" key="1">
    <source>
        <dbReference type="SAM" id="MobiDB-lite"/>
    </source>
</evidence>
<evidence type="ECO:0000313" key="3">
    <source>
        <dbReference type="Proteomes" id="UP001157418"/>
    </source>
</evidence>
<evidence type="ECO:0008006" key="4">
    <source>
        <dbReference type="Google" id="ProtNLM"/>
    </source>
</evidence>
<accession>A0AAU9NM05</accession>
<reference evidence="2 3" key="1">
    <citation type="submission" date="2022-01" db="EMBL/GenBank/DDBJ databases">
        <authorList>
            <person name="Xiong W."/>
            <person name="Schranz E."/>
        </authorList>
    </citation>
    <scope>NUCLEOTIDE SEQUENCE [LARGE SCALE GENOMIC DNA]</scope>
</reference>
<gene>
    <name evidence="2" type="ORF">LVIROSA_LOCUS25130</name>
</gene>